<feature type="chain" id="PRO_5045340596" evidence="1">
    <location>
        <begin position="20"/>
        <end position="213"/>
    </location>
</feature>
<protein>
    <submittedName>
        <fullName evidence="2">Uncharacterized protein</fullName>
    </submittedName>
</protein>
<accession>A0ABW6ASS7</accession>
<evidence type="ECO:0000313" key="3">
    <source>
        <dbReference type="Proteomes" id="UP001597512"/>
    </source>
</evidence>
<reference evidence="3" key="1">
    <citation type="journal article" date="2019" name="Int. J. Syst. Evol. Microbiol.">
        <title>The Global Catalogue of Microorganisms (GCM) 10K type strain sequencing project: providing services to taxonomists for standard genome sequencing and annotation.</title>
        <authorList>
            <consortium name="The Broad Institute Genomics Platform"/>
            <consortium name="The Broad Institute Genome Sequencing Center for Infectious Disease"/>
            <person name="Wu L."/>
            <person name="Ma J."/>
        </authorList>
    </citation>
    <scope>NUCLEOTIDE SEQUENCE [LARGE SCALE GENOMIC DNA]</scope>
    <source>
        <strain evidence="3">KCTC 52490</strain>
    </source>
</reference>
<evidence type="ECO:0000313" key="2">
    <source>
        <dbReference type="EMBL" id="MFD2937672.1"/>
    </source>
</evidence>
<comment type="caution">
    <text evidence="2">The sequence shown here is derived from an EMBL/GenBank/DDBJ whole genome shotgun (WGS) entry which is preliminary data.</text>
</comment>
<dbReference type="Proteomes" id="UP001597512">
    <property type="component" value="Unassembled WGS sequence"/>
</dbReference>
<dbReference type="RefSeq" id="WP_381507972.1">
    <property type="nucleotide sequence ID" value="NZ_JBHUOM010000042.1"/>
</dbReference>
<feature type="signal peptide" evidence="1">
    <location>
        <begin position="1"/>
        <end position="19"/>
    </location>
</feature>
<keyword evidence="1" id="KW-0732">Signal</keyword>
<proteinExistence type="predicted"/>
<evidence type="ECO:0000256" key="1">
    <source>
        <dbReference type="SAM" id="SignalP"/>
    </source>
</evidence>
<organism evidence="2 3">
    <name type="scientific">Spirosoma flavum</name>
    <dbReference type="NCBI Taxonomy" id="2048557"/>
    <lineage>
        <taxon>Bacteria</taxon>
        <taxon>Pseudomonadati</taxon>
        <taxon>Bacteroidota</taxon>
        <taxon>Cytophagia</taxon>
        <taxon>Cytophagales</taxon>
        <taxon>Cytophagaceae</taxon>
        <taxon>Spirosoma</taxon>
    </lineage>
</organism>
<keyword evidence="3" id="KW-1185">Reference proteome</keyword>
<dbReference type="EMBL" id="JBHUOM010000042">
    <property type="protein sequence ID" value="MFD2937672.1"/>
    <property type="molecule type" value="Genomic_DNA"/>
</dbReference>
<sequence length="213" mass="24210">MSRLLFILLLSGFTLTGFGQDKTAGPGNVAPDSSLAVQEAHWVAWQKDLYEMGVSVQHDSLRINPIVKQLFTDSLLRQVAYPATYTWPAAVGLLQRMELKQAFWYMINLYPTDSTSRNLVMQSMLAYDRMIDINKAILSSFYTYALADPRIGRLVNGKPDIRHPDLLDKQLHVVREITEYVTGYRKTQPPTRFNLVNPGPAQINLPSAVRNRR</sequence>
<name>A0ABW6ASS7_9BACT</name>
<gene>
    <name evidence="2" type="ORF">ACFS25_28135</name>
</gene>